<feature type="region of interest" description="Disordered" evidence="1">
    <location>
        <begin position="448"/>
        <end position="512"/>
    </location>
</feature>
<dbReference type="SUPFAM" id="SSF53474">
    <property type="entry name" value="alpha/beta-Hydrolases"/>
    <property type="match status" value="1"/>
</dbReference>
<feature type="region of interest" description="Disordered" evidence="1">
    <location>
        <begin position="53"/>
        <end position="90"/>
    </location>
</feature>
<dbReference type="EMBL" id="AWNI01000012">
    <property type="protein sequence ID" value="ETS62204.1"/>
    <property type="molecule type" value="Genomic_DNA"/>
</dbReference>
<proteinExistence type="predicted"/>
<keyword evidence="4" id="KW-1185">Reference proteome</keyword>
<reference evidence="3 4" key="1">
    <citation type="journal article" date="2014" name="Genome Announc.">
        <title>Genome sequence of the basidiomycetous fungus Pseudozyma aphidis DSM70725, an efficient producer of biosurfactant mannosylerythritol lipids.</title>
        <authorList>
            <person name="Lorenz S."/>
            <person name="Guenther M."/>
            <person name="Grumaz C."/>
            <person name="Rupp S."/>
            <person name="Zibek S."/>
            <person name="Sohn K."/>
        </authorList>
    </citation>
    <scope>NUCLEOTIDE SEQUENCE [LARGE SCALE GENOMIC DNA]</scope>
    <source>
        <strain evidence="4">ATCC 32657 / CBS 517.83 / DSM 70725 / JCM 10318 / NBRC 10182 / NRRL Y-7954 / St-0401</strain>
    </source>
</reference>
<evidence type="ECO:0000313" key="4">
    <source>
        <dbReference type="Proteomes" id="UP000019462"/>
    </source>
</evidence>
<dbReference type="Proteomes" id="UP000019462">
    <property type="component" value="Unassembled WGS sequence"/>
</dbReference>
<feature type="region of interest" description="Disordered" evidence="1">
    <location>
        <begin position="383"/>
        <end position="431"/>
    </location>
</feature>
<protein>
    <recommendedName>
        <fullName evidence="2">AB hydrolase-1 domain-containing protein</fullName>
    </recommendedName>
</protein>
<sequence>MRETKLHIPMTTATGETIGIVGILAQIALPPHNPQEHEPHPMYTSRSTTAPIERAHPAHASHRSDISNDPSSSSRSQTAGMNLDDDPDTMQRLRNKDQAFKRRGYPIYPIDKRDTRGLKIAIILHGVLAHKDQIYHKQLARALPVDSFRFDFRANGETPGTWSMGNLADDVEDLVAVVDYLRTKLEYTVEIVIGHSRGGLDGFAWFAKHCPDALPPSLRVPFFVGLSARFNMANIHERDPAYLSAFAKEGFFRWQARVAGQDKELHVYPEQVDQFAAWPTREIALAFPYNTDVLLIHGTADKSVPASDVASYGNILSGVHRRPGSCSIKLIDHADHLFRGFYPQVVEAIVEWLRERSELTKMGLSAAAIRDRDTLGLARFNPTHLQQGRSGPHMWDNNLAAGNPRGPAQAAPPWMDTPAAGAAGAAQLPPGHASDSPYARYLSAAVATAPSTPDGRSRAQPDVEQADTSEEIGTDAWPAGHPLAHSRSSSSSSAPPASVAGTASRTRTKAHL</sequence>
<feature type="compositionally biased region" description="Low complexity" evidence="1">
    <location>
        <begin position="67"/>
        <end position="76"/>
    </location>
</feature>
<gene>
    <name evidence="3" type="ORF">PaG_03777</name>
</gene>
<evidence type="ECO:0000256" key="1">
    <source>
        <dbReference type="SAM" id="MobiDB-lite"/>
    </source>
</evidence>
<dbReference type="InterPro" id="IPR000073">
    <property type="entry name" value="AB_hydrolase_1"/>
</dbReference>
<evidence type="ECO:0000313" key="3">
    <source>
        <dbReference type="EMBL" id="ETS62204.1"/>
    </source>
</evidence>
<organism evidence="3 4">
    <name type="scientific">Moesziomyces aphidis</name>
    <name type="common">Pseudozyma aphidis</name>
    <dbReference type="NCBI Taxonomy" id="84754"/>
    <lineage>
        <taxon>Eukaryota</taxon>
        <taxon>Fungi</taxon>
        <taxon>Dikarya</taxon>
        <taxon>Basidiomycota</taxon>
        <taxon>Ustilaginomycotina</taxon>
        <taxon>Ustilaginomycetes</taxon>
        <taxon>Ustilaginales</taxon>
        <taxon>Ustilaginaceae</taxon>
        <taxon>Moesziomyces</taxon>
    </lineage>
</organism>
<feature type="compositionally biased region" description="Acidic residues" evidence="1">
    <location>
        <begin position="464"/>
        <end position="473"/>
    </location>
</feature>
<dbReference type="OrthoDB" id="9988524at2759"/>
<dbReference type="PANTHER" id="PTHR42886">
    <property type="entry name" value="RE40534P-RELATED"/>
    <property type="match status" value="1"/>
</dbReference>
<evidence type="ECO:0000259" key="2">
    <source>
        <dbReference type="Pfam" id="PF00561"/>
    </source>
</evidence>
<dbReference type="AlphaFoldDB" id="W3VKX9"/>
<feature type="domain" description="AB hydrolase-1" evidence="2">
    <location>
        <begin position="122"/>
        <end position="260"/>
    </location>
</feature>
<feature type="compositionally biased region" description="Low complexity" evidence="1">
    <location>
        <begin position="418"/>
        <end position="431"/>
    </location>
</feature>
<dbReference type="Gene3D" id="3.40.50.1820">
    <property type="entry name" value="alpha/beta hydrolase"/>
    <property type="match status" value="1"/>
</dbReference>
<name>W3VKX9_MOEAP</name>
<dbReference type="PANTHER" id="PTHR42886:SF53">
    <property type="entry name" value="ALPHA_BETA-HYDROLASES SUPERFAMILY PROTEIN"/>
    <property type="match status" value="1"/>
</dbReference>
<accession>W3VKX9</accession>
<dbReference type="HOGENOM" id="CLU_033185_0_0_1"/>
<dbReference type="Pfam" id="PF00561">
    <property type="entry name" value="Abhydrolase_1"/>
    <property type="match status" value="1"/>
</dbReference>
<dbReference type="InterPro" id="IPR029058">
    <property type="entry name" value="AB_hydrolase_fold"/>
</dbReference>
<feature type="compositionally biased region" description="Low complexity" evidence="1">
    <location>
        <begin position="482"/>
        <end position="504"/>
    </location>
</feature>
<comment type="caution">
    <text evidence="3">The sequence shown here is derived from an EMBL/GenBank/DDBJ whole genome shotgun (WGS) entry which is preliminary data.</text>
</comment>